<protein>
    <submittedName>
        <fullName evidence="1">(rape) hypothetical protein</fullName>
    </submittedName>
</protein>
<name>A0A816W1M6_BRANA</name>
<proteinExistence type="predicted"/>
<feature type="non-terminal residue" evidence="1">
    <location>
        <position position="47"/>
    </location>
</feature>
<organism evidence="1">
    <name type="scientific">Brassica napus</name>
    <name type="common">Rape</name>
    <dbReference type="NCBI Taxonomy" id="3708"/>
    <lineage>
        <taxon>Eukaryota</taxon>
        <taxon>Viridiplantae</taxon>
        <taxon>Streptophyta</taxon>
        <taxon>Embryophyta</taxon>
        <taxon>Tracheophyta</taxon>
        <taxon>Spermatophyta</taxon>
        <taxon>Magnoliopsida</taxon>
        <taxon>eudicotyledons</taxon>
        <taxon>Gunneridae</taxon>
        <taxon>Pentapetalae</taxon>
        <taxon>rosids</taxon>
        <taxon>malvids</taxon>
        <taxon>Brassicales</taxon>
        <taxon>Brassicaceae</taxon>
        <taxon>Brassiceae</taxon>
        <taxon>Brassica</taxon>
    </lineage>
</organism>
<evidence type="ECO:0000313" key="1">
    <source>
        <dbReference type="EMBL" id="CAF2127857.1"/>
    </source>
</evidence>
<accession>A0A816W1M6</accession>
<gene>
    <name evidence="1" type="ORF">DARMORV10_A03P39930.1</name>
</gene>
<dbReference type="EMBL" id="HG994357">
    <property type="protein sequence ID" value="CAF2127857.1"/>
    <property type="molecule type" value="Genomic_DNA"/>
</dbReference>
<sequence length="47" mass="5301">MHRAMLLRKVAALPGPPMRCRHLHRVGYLNIPLLNSSLVVASSPLWQ</sequence>
<dbReference type="AlphaFoldDB" id="A0A816W1M6"/>
<reference evidence="1" key="1">
    <citation type="submission" date="2021-01" db="EMBL/GenBank/DDBJ databases">
        <authorList>
            <consortium name="Genoscope - CEA"/>
            <person name="William W."/>
        </authorList>
    </citation>
    <scope>NUCLEOTIDE SEQUENCE</scope>
</reference>
<dbReference type="Proteomes" id="UP001295469">
    <property type="component" value="Chromosome A03"/>
</dbReference>